<dbReference type="EMBL" id="QRTJ01000081">
    <property type="protein sequence ID" value="RGQ57455.1"/>
    <property type="molecule type" value="Genomic_DNA"/>
</dbReference>
<feature type="transmembrane region" description="Helical" evidence="1">
    <location>
        <begin position="67"/>
        <end position="85"/>
    </location>
</feature>
<evidence type="ECO:0000313" key="5">
    <source>
        <dbReference type="Proteomes" id="UP000283981"/>
    </source>
</evidence>
<organism evidence="2 7">
    <name type="scientific">Mediterraneibacter gnavus</name>
    <name type="common">Ruminococcus gnavus</name>
    <dbReference type="NCBI Taxonomy" id="33038"/>
    <lineage>
        <taxon>Bacteria</taxon>
        <taxon>Bacillati</taxon>
        <taxon>Bacillota</taxon>
        <taxon>Clostridia</taxon>
        <taxon>Lachnospirales</taxon>
        <taxon>Lachnospiraceae</taxon>
        <taxon>Mediterraneibacter</taxon>
    </lineage>
</organism>
<keyword evidence="1" id="KW-0812">Transmembrane</keyword>
<dbReference type="Pfam" id="PF12666">
    <property type="entry name" value="PrgI"/>
    <property type="match status" value="1"/>
</dbReference>
<dbReference type="Proteomes" id="UP000286137">
    <property type="component" value="Unassembled WGS sequence"/>
</dbReference>
<dbReference type="InterPro" id="IPR024414">
    <property type="entry name" value="Uncharacterised_PrgI"/>
</dbReference>
<keyword evidence="1" id="KW-0472">Membrane</keyword>
<evidence type="ECO:0000313" key="3">
    <source>
        <dbReference type="EMBL" id="RHG76405.1"/>
    </source>
</evidence>
<dbReference type="EMBL" id="QRLN01000011">
    <property type="protein sequence ID" value="RHJ11520.1"/>
    <property type="molecule type" value="Genomic_DNA"/>
</dbReference>
<name>A0A2N5NY72_MEDGN</name>
<feature type="transmembrane region" description="Helical" evidence="1">
    <location>
        <begin position="40"/>
        <end position="61"/>
    </location>
</feature>
<accession>A0A2N5NY72</accession>
<dbReference type="EMBL" id="QRIS01000109">
    <property type="protein sequence ID" value="RHG76405.1"/>
    <property type="molecule type" value="Genomic_DNA"/>
</dbReference>
<keyword evidence="1" id="KW-1133">Transmembrane helix</keyword>
<dbReference type="Proteomes" id="UP000283981">
    <property type="component" value="Unassembled WGS sequence"/>
</dbReference>
<reference evidence="5 6" key="1">
    <citation type="submission" date="2018-08" db="EMBL/GenBank/DDBJ databases">
        <title>A genome reference for cultivated species of the human gut microbiota.</title>
        <authorList>
            <person name="Zou Y."/>
            <person name="Xue W."/>
            <person name="Luo G."/>
        </authorList>
    </citation>
    <scope>NUCLEOTIDE SEQUENCE [LARGE SCALE GENOMIC DNA]</scope>
    <source>
        <strain evidence="2 7">AF27-4BH</strain>
        <strain evidence="4 6">AM12-54</strain>
        <strain evidence="3 5">AM21-18</strain>
    </source>
</reference>
<evidence type="ECO:0000313" key="7">
    <source>
        <dbReference type="Proteomes" id="UP000286137"/>
    </source>
</evidence>
<evidence type="ECO:0000313" key="2">
    <source>
        <dbReference type="EMBL" id="RGQ57455.1"/>
    </source>
</evidence>
<gene>
    <name evidence="4" type="ORF">DW142_09280</name>
    <name evidence="3" type="ORF">DW243_19030</name>
    <name evidence="2" type="ORF">DWY88_18170</name>
</gene>
<evidence type="ECO:0000256" key="1">
    <source>
        <dbReference type="SAM" id="Phobius"/>
    </source>
</evidence>
<proteinExistence type="predicted"/>
<comment type="caution">
    <text evidence="2">The sequence shown here is derived from an EMBL/GenBank/DDBJ whole genome shotgun (WGS) entry which is preliminary data.</text>
</comment>
<dbReference type="AlphaFoldDB" id="A0A2N5NY72"/>
<dbReference type="Proteomes" id="UP000283992">
    <property type="component" value="Unassembled WGS sequence"/>
</dbReference>
<sequence>MFRNSERKGVERKDMKIDINKDFETAYQQSIWKGLDLKQLITVGCFLPTVIGIMVVLWYFLNVPPQGGVYIGILAALPIPFLGLFKYRGMSIPMLCKEWKYLQKTKKLCGETETAAGQKHRVFTMHPSRKER</sequence>
<protein>
    <submittedName>
        <fullName evidence="2">PrgI family protein</fullName>
    </submittedName>
</protein>
<evidence type="ECO:0000313" key="6">
    <source>
        <dbReference type="Proteomes" id="UP000283992"/>
    </source>
</evidence>
<evidence type="ECO:0000313" key="4">
    <source>
        <dbReference type="EMBL" id="RHJ11520.1"/>
    </source>
</evidence>